<proteinExistence type="predicted"/>
<gene>
    <name evidence="1" type="ORF">SAMN06297397_3093</name>
</gene>
<name>A0AC61PQB2_9FIRM</name>
<accession>A0AC61PQB2</accession>
<protein>
    <submittedName>
        <fullName evidence="1">Diguanylate cyclase (GGDEF) domain-containing protein</fullName>
    </submittedName>
</protein>
<evidence type="ECO:0000313" key="2">
    <source>
        <dbReference type="Proteomes" id="UP000192328"/>
    </source>
</evidence>
<dbReference type="EMBL" id="FWXZ01000009">
    <property type="protein sequence ID" value="SMC90915.1"/>
    <property type="molecule type" value="Genomic_DNA"/>
</dbReference>
<organism evidence="1 2">
    <name type="scientific">Aristaeella lactis</name>
    <dbReference type="NCBI Taxonomy" id="3046383"/>
    <lineage>
        <taxon>Bacteria</taxon>
        <taxon>Bacillati</taxon>
        <taxon>Bacillota</taxon>
        <taxon>Clostridia</taxon>
        <taxon>Eubacteriales</taxon>
        <taxon>Aristaeellaceae</taxon>
        <taxon>Aristaeella</taxon>
    </lineage>
</organism>
<dbReference type="Proteomes" id="UP000192328">
    <property type="component" value="Unassembled WGS sequence"/>
</dbReference>
<keyword evidence="2" id="KW-1185">Reference proteome</keyword>
<sequence>MTYLLDKHFITIFLIIGFSMNIWRQRHAGEEYRIYWMTIVSTIILIVADCFVVWAEGDRARWLCRMIFTIVGYVMRPVAALSVTLIVYPKERKPVYLQIPIYFNLLVYCTAFFSPIAFSYRDTIDGGYEMVMGPMGYTVFSVSFFYILFSVLTAWDRFKHEDHGRERYILYICAVACVIAAMIDGVEDGDHVNAAIMVSSIFLYMFLRFFDANRDPLTNLLNRMAFYDDCDRYNSIISAVASVDMNGLKKLNDAKGHEAGDEALISIGKSLKAVAGRSILPYRIGGDEFTMIFMRQEETAVRDILDRLKTLIQEAGYSVSIGYAMRSGREETVTEMLRRSDEWMYTDKAEYYRQNGRDRRIREQDDTEKGADQ</sequence>
<evidence type="ECO:0000313" key="1">
    <source>
        <dbReference type="EMBL" id="SMC90915.1"/>
    </source>
</evidence>
<comment type="caution">
    <text evidence="1">The sequence shown here is derived from an EMBL/GenBank/DDBJ whole genome shotgun (WGS) entry which is preliminary data.</text>
</comment>
<reference evidence="1" key="1">
    <citation type="submission" date="2017-04" db="EMBL/GenBank/DDBJ databases">
        <authorList>
            <person name="Varghese N."/>
            <person name="Submissions S."/>
        </authorList>
    </citation>
    <scope>NUCLEOTIDE SEQUENCE</scope>
    <source>
        <strain evidence="1">WTE2008</strain>
    </source>
</reference>